<dbReference type="AlphaFoldDB" id="A0A3B1C8V4"/>
<dbReference type="EMBL" id="UOGA01000173">
    <property type="protein sequence ID" value="VAX20298.1"/>
    <property type="molecule type" value="Genomic_DNA"/>
</dbReference>
<evidence type="ECO:0000313" key="2">
    <source>
        <dbReference type="EMBL" id="VAX20298.1"/>
    </source>
</evidence>
<gene>
    <name evidence="2" type="ORF">MNBD_NITROSPINAE04-1102</name>
</gene>
<reference evidence="2" key="1">
    <citation type="submission" date="2018-06" db="EMBL/GenBank/DDBJ databases">
        <authorList>
            <person name="Zhirakovskaya E."/>
        </authorList>
    </citation>
    <scope>NUCLEOTIDE SEQUENCE</scope>
</reference>
<feature type="transmembrane region" description="Helical" evidence="1">
    <location>
        <begin position="98"/>
        <end position="123"/>
    </location>
</feature>
<evidence type="ECO:0000256" key="1">
    <source>
        <dbReference type="SAM" id="Phobius"/>
    </source>
</evidence>
<organism evidence="2">
    <name type="scientific">hydrothermal vent metagenome</name>
    <dbReference type="NCBI Taxonomy" id="652676"/>
    <lineage>
        <taxon>unclassified sequences</taxon>
        <taxon>metagenomes</taxon>
        <taxon>ecological metagenomes</taxon>
    </lineage>
</organism>
<feature type="transmembrane region" description="Helical" evidence="1">
    <location>
        <begin position="6"/>
        <end position="25"/>
    </location>
</feature>
<keyword evidence="1" id="KW-0472">Membrane</keyword>
<name>A0A3B1C8V4_9ZZZZ</name>
<feature type="transmembrane region" description="Helical" evidence="1">
    <location>
        <begin position="68"/>
        <end position="86"/>
    </location>
</feature>
<keyword evidence="1" id="KW-0812">Transmembrane</keyword>
<protein>
    <submittedName>
        <fullName evidence="2">Uncharacterized protein</fullName>
    </submittedName>
</protein>
<keyword evidence="1" id="KW-1133">Transmembrane helix</keyword>
<feature type="transmembrane region" description="Helical" evidence="1">
    <location>
        <begin position="45"/>
        <end position="62"/>
    </location>
</feature>
<sequence length="125" mass="14434">METLIKLGGVYNIILVIFHLLFWRIFNWNEDLRSLSFLNRSTMQVINLSLTIVFVIFANISLAHTHELLSTSLGESLLLSISLLWFARSFMQVKFYKLRHWGSIAFLVYFLAGGLLYGIPAIYAM</sequence>
<proteinExistence type="predicted"/>
<accession>A0A3B1C8V4</accession>